<dbReference type="PANTHER" id="PTHR30518:SF2">
    <property type="entry name" value="ENDOLYTIC MUREIN TRANSGLYCOSYLASE"/>
    <property type="match status" value="1"/>
</dbReference>
<proteinExistence type="predicted"/>
<organism evidence="8">
    <name type="scientific">marine sediment metagenome</name>
    <dbReference type="NCBI Taxonomy" id="412755"/>
    <lineage>
        <taxon>unclassified sequences</taxon>
        <taxon>metagenomes</taxon>
        <taxon>ecological metagenomes</taxon>
    </lineage>
</organism>
<keyword evidence="3 7" id="KW-1133">Transmembrane helix</keyword>
<feature type="transmembrane region" description="Helical" evidence="7">
    <location>
        <begin position="12"/>
        <end position="34"/>
    </location>
</feature>
<comment type="caution">
    <text evidence="8">The sequence shown here is derived from an EMBL/GenBank/DDBJ whole genome shotgun (WGS) entry which is preliminary data.</text>
</comment>
<accession>X1G1I4</accession>
<dbReference type="EMBL" id="BARU01014669">
    <property type="protein sequence ID" value="GAH35444.1"/>
    <property type="molecule type" value="Genomic_DNA"/>
</dbReference>
<dbReference type="Gene3D" id="3.30.1490.480">
    <property type="entry name" value="Endolytic murein transglycosylase"/>
    <property type="match status" value="1"/>
</dbReference>
<evidence type="ECO:0000256" key="3">
    <source>
        <dbReference type="ARBA" id="ARBA00022989"/>
    </source>
</evidence>
<keyword evidence="5" id="KW-0456">Lyase</keyword>
<dbReference type="AlphaFoldDB" id="X1G1I4"/>
<keyword evidence="1" id="KW-1003">Cell membrane</keyword>
<dbReference type="GO" id="GO:0071555">
    <property type="term" value="P:cell wall organization"/>
    <property type="evidence" value="ECO:0007669"/>
    <property type="project" value="UniProtKB-KW"/>
</dbReference>
<evidence type="ECO:0000256" key="4">
    <source>
        <dbReference type="ARBA" id="ARBA00023136"/>
    </source>
</evidence>
<dbReference type="Pfam" id="PF02618">
    <property type="entry name" value="YceG"/>
    <property type="match status" value="1"/>
</dbReference>
<evidence type="ECO:0000313" key="8">
    <source>
        <dbReference type="EMBL" id="GAH35444.1"/>
    </source>
</evidence>
<evidence type="ECO:0000256" key="1">
    <source>
        <dbReference type="ARBA" id="ARBA00022475"/>
    </source>
</evidence>
<name>X1G1I4_9ZZZZ</name>
<evidence type="ECO:0000256" key="6">
    <source>
        <dbReference type="ARBA" id="ARBA00023316"/>
    </source>
</evidence>
<evidence type="ECO:0000256" key="2">
    <source>
        <dbReference type="ARBA" id="ARBA00022692"/>
    </source>
</evidence>
<evidence type="ECO:0008006" key="9">
    <source>
        <dbReference type="Google" id="ProtNLM"/>
    </source>
</evidence>
<evidence type="ECO:0000256" key="7">
    <source>
        <dbReference type="SAM" id="Phobius"/>
    </source>
</evidence>
<gene>
    <name evidence="8" type="ORF">S03H2_25748</name>
</gene>
<sequence length="112" mass="12575">MAKKGTSKRKRRVRFSIILFVLVLVSVLAGYFVYDYLKCLLSPVSEEEVSPRLVRIPEGADAGEIAELLEEEGLIRSAWAFRLWAKLKRLDDNLQAGSYALSPSMSTQQIIG</sequence>
<evidence type="ECO:0000256" key="5">
    <source>
        <dbReference type="ARBA" id="ARBA00023239"/>
    </source>
</evidence>
<keyword evidence="2 7" id="KW-0812">Transmembrane</keyword>
<keyword evidence="4 7" id="KW-0472">Membrane</keyword>
<keyword evidence="6" id="KW-0961">Cell wall biogenesis/degradation</keyword>
<dbReference type="PANTHER" id="PTHR30518">
    <property type="entry name" value="ENDOLYTIC MUREIN TRANSGLYCOSYLASE"/>
    <property type="match status" value="1"/>
</dbReference>
<dbReference type="GO" id="GO:0016829">
    <property type="term" value="F:lyase activity"/>
    <property type="evidence" value="ECO:0007669"/>
    <property type="project" value="UniProtKB-KW"/>
</dbReference>
<reference evidence="8" key="1">
    <citation type="journal article" date="2014" name="Front. Microbiol.">
        <title>High frequency of phylogenetically diverse reductive dehalogenase-homologous genes in deep subseafloor sedimentary metagenomes.</title>
        <authorList>
            <person name="Kawai M."/>
            <person name="Futagami T."/>
            <person name="Toyoda A."/>
            <person name="Takaki Y."/>
            <person name="Nishi S."/>
            <person name="Hori S."/>
            <person name="Arai W."/>
            <person name="Tsubouchi T."/>
            <person name="Morono Y."/>
            <person name="Uchiyama I."/>
            <person name="Ito T."/>
            <person name="Fujiyama A."/>
            <person name="Inagaki F."/>
            <person name="Takami H."/>
        </authorList>
    </citation>
    <scope>NUCLEOTIDE SEQUENCE</scope>
    <source>
        <strain evidence="8">Expedition CK06-06</strain>
    </source>
</reference>
<feature type="non-terminal residue" evidence="8">
    <location>
        <position position="112"/>
    </location>
</feature>
<dbReference type="InterPro" id="IPR003770">
    <property type="entry name" value="MLTG-like"/>
</dbReference>
<protein>
    <recommendedName>
        <fullName evidence="9">Aminodeoxychorismate lyase</fullName>
    </recommendedName>
</protein>